<feature type="coiled-coil region" evidence="1">
    <location>
        <begin position="21"/>
        <end position="48"/>
    </location>
</feature>
<evidence type="ECO:0000313" key="3">
    <source>
        <dbReference type="Proteomes" id="UP000095300"/>
    </source>
</evidence>
<dbReference type="EnsemblMetazoa" id="SCAU007546-RA">
    <property type="protein sequence ID" value="SCAU007546-PA"/>
    <property type="gene ID" value="SCAU007546"/>
</dbReference>
<evidence type="ECO:0000256" key="1">
    <source>
        <dbReference type="SAM" id="Coils"/>
    </source>
</evidence>
<sequence length="123" mass="15129">MKILYYQAQHHHLKMHSTSYASQQHRHHQRIQQQVQEQQEEIHVQQQQQQHHYQQVELVQHNGQNIARNKQIENDLDLDELAYYIKKTREKNKKHKSNNMFSTKMCLRLRKLLYNNNISNSRF</sequence>
<keyword evidence="3" id="KW-1185">Reference proteome</keyword>
<gene>
    <name evidence="2" type="primary">106091651</name>
</gene>
<dbReference type="VEuPathDB" id="VectorBase:SCAU007546"/>
<evidence type="ECO:0000313" key="2">
    <source>
        <dbReference type="EnsemblMetazoa" id="SCAU007546-PA"/>
    </source>
</evidence>
<accession>A0A1I8PFD6</accession>
<organism evidence="2 3">
    <name type="scientific">Stomoxys calcitrans</name>
    <name type="common">Stable fly</name>
    <name type="synonym">Conops calcitrans</name>
    <dbReference type="NCBI Taxonomy" id="35570"/>
    <lineage>
        <taxon>Eukaryota</taxon>
        <taxon>Metazoa</taxon>
        <taxon>Ecdysozoa</taxon>
        <taxon>Arthropoda</taxon>
        <taxon>Hexapoda</taxon>
        <taxon>Insecta</taxon>
        <taxon>Pterygota</taxon>
        <taxon>Neoptera</taxon>
        <taxon>Endopterygota</taxon>
        <taxon>Diptera</taxon>
        <taxon>Brachycera</taxon>
        <taxon>Muscomorpha</taxon>
        <taxon>Muscoidea</taxon>
        <taxon>Muscidae</taxon>
        <taxon>Stomoxys</taxon>
    </lineage>
</organism>
<dbReference type="Proteomes" id="UP000095300">
    <property type="component" value="Unassembled WGS sequence"/>
</dbReference>
<name>A0A1I8PFD6_STOCA</name>
<keyword evidence="1" id="KW-0175">Coiled coil</keyword>
<dbReference type="AlphaFoldDB" id="A0A1I8PFD6"/>
<dbReference type="KEGG" id="scac:106091651"/>
<proteinExistence type="predicted"/>
<protein>
    <submittedName>
        <fullName evidence="2">Uncharacterized protein</fullName>
    </submittedName>
</protein>
<reference evidence="2" key="1">
    <citation type="submission" date="2020-05" db="UniProtKB">
        <authorList>
            <consortium name="EnsemblMetazoa"/>
        </authorList>
    </citation>
    <scope>IDENTIFICATION</scope>
    <source>
        <strain evidence="2">USDA</strain>
    </source>
</reference>